<sequence>MLSVRRSRRLKHNQTAAASKTITKKKLRAQLLTDDLIAEILSWLPPKCAGRCKIVCKLWRAIIQSRHFIEQHMQHQDYIIVYPPNPFRPPPPPSLWPPDQKPFRDLFYLRGLCLEQNMIRKGTYQIRNYATNQVFELPDVIERRISGSMYYFPTIDGYKVLILHWKENDNDIGLKVLTKGTDVTWRCVEIPSLLPCSKNNGENVSSMTIGSVIYIIKYSKSGSKIISFQLEDETFVEISLPWRVGFRPIGSGSFPMSWNYYYFCIGLFVGEALHIWLLQDYKTSKWEERNIAFPSPLIKKYPVIVTLVPFCIFEGEILVLIVPTRKATLEVDYNIRTKTACTRRATEKFRPSLVSL</sequence>
<evidence type="ECO:0000259" key="2">
    <source>
        <dbReference type="SMART" id="SM00256"/>
    </source>
</evidence>
<keyword evidence="1" id="KW-1133">Transmembrane helix</keyword>
<dbReference type="CDD" id="cd22157">
    <property type="entry name" value="F-box_AtFBW1-like"/>
    <property type="match status" value="1"/>
</dbReference>
<evidence type="ECO:0000313" key="3">
    <source>
        <dbReference type="EMBL" id="GAA0175328.1"/>
    </source>
</evidence>
<dbReference type="SUPFAM" id="SSF81383">
    <property type="entry name" value="F-box domain"/>
    <property type="match status" value="1"/>
</dbReference>
<dbReference type="InterPro" id="IPR013187">
    <property type="entry name" value="F-box-assoc_dom_typ3"/>
</dbReference>
<dbReference type="InterPro" id="IPR001810">
    <property type="entry name" value="F-box_dom"/>
</dbReference>
<proteinExistence type="predicted"/>
<dbReference type="Pfam" id="PF00646">
    <property type="entry name" value="F-box"/>
    <property type="match status" value="1"/>
</dbReference>
<dbReference type="Proteomes" id="UP001454036">
    <property type="component" value="Unassembled WGS sequence"/>
</dbReference>
<dbReference type="PANTHER" id="PTHR31111:SF125">
    <property type="entry name" value="F-BOX PROTEIN CPR30-LIKE"/>
    <property type="match status" value="1"/>
</dbReference>
<dbReference type="AlphaFoldDB" id="A0AAV3RH48"/>
<dbReference type="PANTHER" id="PTHR31111">
    <property type="entry name" value="BNAA05G37150D PROTEIN-RELATED"/>
    <property type="match status" value="1"/>
</dbReference>
<protein>
    <recommendedName>
        <fullName evidence="2">F-box domain-containing protein</fullName>
    </recommendedName>
</protein>
<reference evidence="3 4" key="1">
    <citation type="submission" date="2024-01" db="EMBL/GenBank/DDBJ databases">
        <title>The complete chloroplast genome sequence of Lithospermum erythrorhizon: insights into the phylogenetic relationship among Boraginaceae species and the maternal lineages of purple gromwells.</title>
        <authorList>
            <person name="Okada T."/>
            <person name="Watanabe K."/>
        </authorList>
    </citation>
    <scope>NUCLEOTIDE SEQUENCE [LARGE SCALE GENOMIC DNA]</scope>
</reference>
<evidence type="ECO:0000313" key="4">
    <source>
        <dbReference type="Proteomes" id="UP001454036"/>
    </source>
</evidence>
<feature type="domain" description="F-box" evidence="2">
    <location>
        <begin position="32"/>
        <end position="72"/>
    </location>
</feature>
<organism evidence="3 4">
    <name type="scientific">Lithospermum erythrorhizon</name>
    <name type="common">Purple gromwell</name>
    <name type="synonym">Lithospermum officinale var. erythrorhizon</name>
    <dbReference type="NCBI Taxonomy" id="34254"/>
    <lineage>
        <taxon>Eukaryota</taxon>
        <taxon>Viridiplantae</taxon>
        <taxon>Streptophyta</taxon>
        <taxon>Embryophyta</taxon>
        <taxon>Tracheophyta</taxon>
        <taxon>Spermatophyta</taxon>
        <taxon>Magnoliopsida</taxon>
        <taxon>eudicotyledons</taxon>
        <taxon>Gunneridae</taxon>
        <taxon>Pentapetalae</taxon>
        <taxon>asterids</taxon>
        <taxon>lamiids</taxon>
        <taxon>Boraginales</taxon>
        <taxon>Boraginaceae</taxon>
        <taxon>Boraginoideae</taxon>
        <taxon>Lithospermeae</taxon>
        <taxon>Lithospermum</taxon>
    </lineage>
</organism>
<accession>A0AAV3RH48</accession>
<dbReference type="Pfam" id="PF08268">
    <property type="entry name" value="FBA_3"/>
    <property type="match status" value="1"/>
</dbReference>
<gene>
    <name evidence="3" type="ORF">LIER_28518</name>
</gene>
<dbReference type="EMBL" id="BAABME010009528">
    <property type="protein sequence ID" value="GAA0175328.1"/>
    <property type="molecule type" value="Genomic_DNA"/>
</dbReference>
<dbReference type="Gene3D" id="1.20.1280.50">
    <property type="match status" value="1"/>
</dbReference>
<comment type="caution">
    <text evidence="3">The sequence shown here is derived from an EMBL/GenBank/DDBJ whole genome shotgun (WGS) entry which is preliminary data.</text>
</comment>
<dbReference type="InterPro" id="IPR017451">
    <property type="entry name" value="F-box-assoc_interact_dom"/>
</dbReference>
<keyword evidence="1" id="KW-0812">Transmembrane</keyword>
<dbReference type="NCBIfam" id="TIGR01640">
    <property type="entry name" value="F_box_assoc_1"/>
    <property type="match status" value="1"/>
</dbReference>
<keyword evidence="1" id="KW-0472">Membrane</keyword>
<feature type="transmembrane region" description="Helical" evidence="1">
    <location>
        <begin position="260"/>
        <end position="278"/>
    </location>
</feature>
<dbReference type="SMART" id="SM00256">
    <property type="entry name" value="FBOX"/>
    <property type="match status" value="1"/>
</dbReference>
<name>A0AAV3RH48_LITER</name>
<dbReference type="InterPro" id="IPR036047">
    <property type="entry name" value="F-box-like_dom_sf"/>
</dbReference>
<evidence type="ECO:0000256" key="1">
    <source>
        <dbReference type="SAM" id="Phobius"/>
    </source>
</evidence>
<keyword evidence="4" id="KW-1185">Reference proteome</keyword>